<dbReference type="InterPro" id="IPR036390">
    <property type="entry name" value="WH_DNA-bd_sf"/>
</dbReference>
<dbReference type="GO" id="GO:0003700">
    <property type="term" value="F:DNA-binding transcription factor activity"/>
    <property type="evidence" value="ECO:0007669"/>
    <property type="project" value="InterPro"/>
</dbReference>
<dbReference type="Gene3D" id="3.90.1150.10">
    <property type="entry name" value="Aspartate Aminotransferase, domain 1"/>
    <property type="match status" value="1"/>
</dbReference>
<proteinExistence type="inferred from homology"/>
<dbReference type="EMBL" id="QTTT01000001">
    <property type="protein sequence ID" value="REE99224.1"/>
    <property type="molecule type" value="Genomic_DNA"/>
</dbReference>
<gene>
    <name evidence="7" type="ORF">DFJ69_4732</name>
</gene>
<comment type="caution">
    <text evidence="7">The sequence shown here is derived from an EMBL/GenBank/DDBJ whole genome shotgun (WGS) entry which is preliminary data.</text>
</comment>
<evidence type="ECO:0000256" key="5">
    <source>
        <dbReference type="ARBA" id="ARBA00023163"/>
    </source>
</evidence>
<dbReference type="Gene3D" id="1.10.10.10">
    <property type="entry name" value="Winged helix-like DNA-binding domain superfamily/Winged helix DNA-binding domain"/>
    <property type="match status" value="1"/>
</dbReference>
<dbReference type="InterPro" id="IPR051446">
    <property type="entry name" value="HTH_trans_reg/aminotransferase"/>
</dbReference>
<evidence type="ECO:0000256" key="4">
    <source>
        <dbReference type="ARBA" id="ARBA00023125"/>
    </source>
</evidence>
<dbReference type="GO" id="GO:0003677">
    <property type="term" value="F:DNA binding"/>
    <property type="evidence" value="ECO:0007669"/>
    <property type="project" value="UniProtKB-KW"/>
</dbReference>
<dbReference type="CDD" id="cd07377">
    <property type="entry name" value="WHTH_GntR"/>
    <property type="match status" value="1"/>
</dbReference>
<dbReference type="InterPro" id="IPR036388">
    <property type="entry name" value="WH-like_DNA-bd_sf"/>
</dbReference>
<dbReference type="SUPFAM" id="SSF46785">
    <property type="entry name" value="Winged helix' DNA-binding domain"/>
    <property type="match status" value="1"/>
</dbReference>
<keyword evidence="5" id="KW-0804">Transcription</keyword>
<sequence>MSQDSSIAQLADLLRGEIDRLGPGERLPSSRTLVERHRVSPVTVSRALGVLTAEGLVVTRPGSGTFVAGRTPSGRAPRAADHGWQAVALGDRTVHAGGLTGLLDPAPEGVIALGGGYLPPTLQPLRALATAAARAARRPGAWERPPLAGIDGLRTWFARTIGGDVTPGDVLITDGGQHAISIALRALLPVGAPLLVESPTYLGVLAVARAAGLHAVPVPVDGDGVRPDLLADAFAMTGARVFYCQPTFHNPTGTVLAPERRRQVLSVARAAGAFVIEDDFARHLAIEPAPPPLAADDPDGQVLHIASLTKASAPSLRIAALTARGPVAERVRAVQVVDSFFPSRQLQETALELVSSPAWARHRRAVRAGLLARRDALAVALARDLPEVRVEPVTGGLYLWARLPDGVDDVALAEAARREGVVVSAGRQYFPAEPDGPYLRISYGMAASEAELAEGVRRLARAPAAMPARPS</sequence>
<protein>
    <submittedName>
        <fullName evidence="7">DNA-binding transcriptional MocR family regulator</fullName>
    </submittedName>
</protein>
<evidence type="ECO:0000259" key="6">
    <source>
        <dbReference type="PROSITE" id="PS50949"/>
    </source>
</evidence>
<dbReference type="PANTHER" id="PTHR46577:SF2">
    <property type="entry name" value="TRANSCRIPTIONAL REGULATORY PROTEIN"/>
    <property type="match status" value="1"/>
</dbReference>
<dbReference type="SUPFAM" id="SSF53383">
    <property type="entry name" value="PLP-dependent transferases"/>
    <property type="match status" value="1"/>
</dbReference>
<dbReference type="RefSeq" id="WP_116024563.1">
    <property type="nucleotide sequence ID" value="NZ_QTTT01000001.1"/>
</dbReference>
<dbReference type="InterPro" id="IPR015424">
    <property type="entry name" value="PyrdxlP-dep_Trfase"/>
</dbReference>
<keyword evidence="3" id="KW-0805">Transcription regulation</keyword>
<dbReference type="AlphaFoldDB" id="A0A3D9T386"/>
<evidence type="ECO:0000256" key="1">
    <source>
        <dbReference type="ARBA" id="ARBA00005384"/>
    </source>
</evidence>
<dbReference type="InterPro" id="IPR000524">
    <property type="entry name" value="Tscrpt_reg_HTH_GntR"/>
</dbReference>
<keyword evidence="4 7" id="KW-0238">DNA-binding</keyword>
<reference evidence="7 8" key="1">
    <citation type="submission" date="2018-08" db="EMBL/GenBank/DDBJ databases">
        <title>Sequencing the genomes of 1000 actinobacteria strains.</title>
        <authorList>
            <person name="Klenk H.-P."/>
        </authorList>
    </citation>
    <scope>NUCLEOTIDE SEQUENCE [LARGE SCALE GENOMIC DNA]</scope>
    <source>
        <strain evidence="7 8">DSM 43927</strain>
    </source>
</reference>
<accession>A0A3D9T386</accession>
<evidence type="ECO:0000256" key="3">
    <source>
        <dbReference type="ARBA" id="ARBA00023015"/>
    </source>
</evidence>
<dbReference type="CDD" id="cd00609">
    <property type="entry name" value="AAT_like"/>
    <property type="match status" value="1"/>
</dbReference>
<feature type="domain" description="HTH gntR-type" evidence="6">
    <location>
        <begin position="4"/>
        <end position="70"/>
    </location>
</feature>
<dbReference type="InterPro" id="IPR015421">
    <property type="entry name" value="PyrdxlP-dep_Trfase_major"/>
</dbReference>
<dbReference type="Gene3D" id="3.40.640.10">
    <property type="entry name" value="Type I PLP-dependent aspartate aminotransferase-like (Major domain)"/>
    <property type="match status" value="1"/>
</dbReference>
<dbReference type="SMART" id="SM00345">
    <property type="entry name" value="HTH_GNTR"/>
    <property type="match status" value="1"/>
</dbReference>
<dbReference type="PROSITE" id="PS50949">
    <property type="entry name" value="HTH_GNTR"/>
    <property type="match status" value="1"/>
</dbReference>
<evidence type="ECO:0000313" key="8">
    <source>
        <dbReference type="Proteomes" id="UP000256661"/>
    </source>
</evidence>
<dbReference type="PANTHER" id="PTHR46577">
    <property type="entry name" value="HTH-TYPE TRANSCRIPTIONAL REGULATORY PROTEIN GABR"/>
    <property type="match status" value="1"/>
</dbReference>
<dbReference type="GO" id="GO:0030170">
    <property type="term" value="F:pyridoxal phosphate binding"/>
    <property type="evidence" value="ECO:0007669"/>
    <property type="project" value="InterPro"/>
</dbReference>
<dbReference type="OrthoDB" id="9802328at2"/>
<evidence type="ECO:0000313" key="7">
    <source>
        <dbReference type="EMBL" id="REE99224.1"/>
    </source>
</evidence>
<dbReference type="InterPro" id="IPR015422">
    <property type="entry name" value="PyrdxlP-dep_Trfase_small"/>
</dbReference>
<keyword evidence="2" id="KW-0663">Pyridoxal phosphate</keyword>
<organism evidence="7 8">
    <name type="scientific">Thermomonospora umbrina</name>
    <dbReference type="NCBI Taxonomy" id="111806"/>
    <lineage>
        <taxon>Bacteria</taxon>
        <taxon>Bacillati</taxon>
        <taxon>Actinomycetota</taxon>
        <taxon>Actinomycetes</taxon>
        <taxon>Streptosporangiales</taxon>
        <taxon>Thermomonosporaceae</taxon>
        <taxon>Thermomonospora</taxon>
    </lineage>
</organism>
<dbReference type="Pfam" id="PF00155">
    <property type="entry name" value="Aminotran_1_2"/>
    <property type="match status" value="1"/>
</dbReference>
<keyword evidence="8" id="KW-1185">Reference proteome</keyword>
<comment type="similarity">
    <text evidence="1">In the C-terminal section; belongs to the class-I pyridoxal-phosphate-dependent aminotransferase family.</text>
</comment>
<dbReference type="InterPro" id="IPR004839">
    <property type="entry name" value="Aminotransferase_I/II_large"/>
</dbReference>
<evidence type="ECO:0000256" key="2">
    <source>
        <dbReference type="ARBA" id="ARBA00022898"/>
    </source>
</evidence>
<name>A0A3D9T386_9ACTN</name>
<dbReference type="Pfam" id="PF00392">
    <property type="entry name" value="GntR"/>
    <property type="match status" value="1"/>
</dbReference>
<dbReference type="Proteomes" id="UP000256661">
    <property type="component" value="Unassembled WGS sequence"/>
</dbReference>